<dbReference type="Gene3D" id="3.40.50.1240">
    <property type="entry name" value="Phosphoglycerate mutase-like"/>
    <property type="match status" value="1"/>
</dbReference>
<dbReference type="RefSeq" id="XP_014567140.1">
    <property type="nucleotide sequence ID" value="XM_014711654.1"/>
</dbReference>
<evidence type="ECO:0000256" key="2">
    <source>
        <dbReference type="SAM" id="MobiDB-lite"/>
    </source>
</evidence>
<evidence type="ECO:0008006" key="5">
    <source>
        <dbReference type="Google" id="ProtNLM"/>
    </source>
</evidence>
<dbReference type="EMBL" id="BABT02000165">
    <property type="protein sequence ID" value="GAA98983.1"/>
    <property type="molecule type" value="Genomic_DNA"/>
</dbReference>
<reference evidence="3 4" key="1">
    <citation type="journal article" date="2011" name="J. Gen. Appl. Microbiol.">
        <title>Draft genome sequencing of the enigmatic basidiomycete Mixia osmundae.</title>
        <authorList>
            <person name="Nishida H."/>
            <person name="Nagatsuka Y."/>
            <person name="Sugiyama J."/>
        </authorList>
    </citation>
    <scope>NUCLEOTIDE SEQUENCE [LARGE SCALE GENOMIC DNA]</scope>
    <source>
        <strain evidence="4">CBS 9802 / IAM 14324 / JCM 22182 / KY 12970</strain>
    </source>
</reference>
<dbReference type="PANTHER" id="PTHR11567:SF195">
    <property type="entry name" value="ACID PHOSPHATASE, PUTATIVE (AFU_ORTHOLOGUE AFUA_3G14570)-RELATED"/>
    <property type="match status" value="1"/>
</dbReference>
<organism evidence="3 4">
    <name type="scientific">Mixia osmundae (strain CBS 9802 / IAM 14324 / JCM 22182 / KY 12970)</name>
    <dbReference type="NCBI Taxonomy" id="764103"/>
    <lineage>
        <taxon>Eukaryota</taxon>
        <taxon>Fungi</taxon>
        <taxon>Dikarya</taxon>
        <taxon>Basidiomycota</taxon>
        <taxon>Pucciniomycotina</taxon>
        <taxon>Mixiomycetes</taxon>
        <taxon>Mixiales</taxon>
        <taxon>Mixiaceae</taxon>
        <taxon>Mixia</taxon>
    </lineage>
</organism>
<dbReference type="eggNOG" id="KOG3720">
    <property type="taxonomic scope" value="Eukaryota"/>
</dbReference>
<dbReference type="HOGENOM" id="CLU_030126_1_0_1"/>
<evidence type="ECO:0000256" key="1">
    <source>
        <dbReference type="ARBA" id="ARBA00005375"/>
    </source>
</evidence>
<name>G7E823_MIXOS</name>
<accession>G7E823</accession>
<comment type="caution">
    <text evidence="3">The sequence shown here is derived from an EMBL/GenBank/DDBJ whole genome shotgun (WGS) entry which is preliminary data.</text>
</comment>
<evidence type="ECO:0000313" key="4">
    <source>
        <dbReference type="Proteomes" id="UP000009131"/>
    </source>
</evidence>
<dbReference type="STRING" id="764103.G7E823"/>
<evidence type="ECO:0000313" key="3">
    <source>
        <dbReference type="EMBL" id="GAA98983.1"/>
    </source>
</evidence>
<dbReference type="PANTHER" id="PTHR11567">
    <property type="entry name" value="ACID PHOSPHATASE-RELATED"/>
    <property type="match status" value="1"/>
</dbReference>
<dbReference type="InterPro" id="IPR000560">
    <property type="entry name" value="His_Pase_clade-2"/>
</dbReference>
<dbReference type="InterPro" id="IPR029033">
    <property type="entry name" value="His_PPase_superfam"/>
</dbReference>
<gene>
    <name evidence="3" type="primary">Mo05672</name>
    <name evidence="3" type="ORF">E5Q_05672</name>
</gene>
<comment type="similarity">
    <text evidence="1">Belongs to the histidine acid phosphatase family.</text>
</comment>
<feature type="region of interest" description="Disordered" evidence="2">
    <location>
        <begin position="1"/>
        <end position="24"/>
    </location>
</feature>
<sequence length="499" mass="55469">MAEQREPLLESSDVLEDDNQQSPAHPATTLASMLDLRITLPLVFMLSIWLVPVLGARGVPEPVESDHIFATPWLESFCRAPHVTPSTYPPVKARTAALEHVLIFQRHHRRTPDNLLPREATFNETWSCEDIATTYAAAVAGYDGPRVHTHIATPARHPFKNSILPGTCDQGQLTAAGLRDAVQHGRDVRATYAHLFPGRITPDDLHIRTSPAIRTFEVSAGFLAGLEPSSIDKTWPVYVQPVAIDNIVPSYACPAADTQRQRIEAEQAWLDHLAANTALQRRLDSVLGTSNRASWHNWYDHYFDALTSRQCNSHFLPCHPVTGECVTQEDADKVYALGSYEYDYIWRASPLAQDYVDLTFGAMFEELADNLLAMNASGNVPKMLLYVGHDGSMIRLAAGLGFPAPLAWPALGSQIVIEVWRASDGLQTRILHNGQLVEKFSWQPLQQLVAILQARPNCILWGNVECIDFRIFYHDDTSKRTASDRSALGASTVEGFLFS</sequence>
<reference evidence="3 4" key="2">
    <citation type="journal article" date="2012" name="Open Biol.">
        <title>Characteristics of nucleosomes and linker DNA regions on the genome of the basidiomycete Mixia osmundae revealed by mono- and dinucleosome mapping.</title>
        <authorList>
            <person name="Nishida H."/>
            <person name="Kondo S."/>
            <person name="Matsumoto T."/>
            <person name="Suzuki Y."/>
            <person name="Yoshikawa H."/>
            <person name="Taylor T.D."/>
            <person name="Sugiyama J."/>
        </authorList>
    </citation>
    <scope>NUCLEOTIDE SEQUENCE [LARGE SCALE GENOMIC DNA]</scope>
    <source>
        <strain evidence="4">CBS 9802 / IAM 14324 / JCM 22182 / KY 12970</strain>
    </source>
</reference>
<dbReference type="InParanoid" id="G7E823"/>
<dbReference type="SUPFAM" id="SSF53254">
    <property type="entry name" value="Phosphoglycerate mutase-like"/>
    <property type="match status" value="1"/>
</dbReference>
<dbReference type="Pfam" id="PF00328">
    <property type="entry name" value="His_Phos_2"/>
    <property type="match status" value="1"/>
</dbReference>
<dbReference type="OrthoDB" id="10262962at2759"/>
<proteinExistence type="inferred from homology"/>
<dbReference type="Proteomes" id="UP000009131">
    <property type="component" value="Unassembled WGS sequence"/>
</dbReference>
<dbReference type="InterPro" id="IPR050645">
    <property type="entry name" value="Histidine_acid_phosphatase"/>
</dbReference>
<dbReference type="AlphaFoldDB" id="G7E823"/>
<keyword evidence="4" id="KW-1185">Reference proteome</keyword>
<protein>
    <recommendedName>
        <fullName evidence="5">Acid phosphatase</fullName>
    </recommendedName>
</protein>
<dbReference type="GO" id="GO:0016791">
    <property type="term" value="F:phosphatase activity"/>
    <property type="evidence" value="ECO:0007669"/>
    <property type="project" value="TreeGrafter"/>
</dbReference>
<dbReference type="OMA" id="YIWNAAE"/>